<evidence type="ECO:0000256" key="7">
    <source>
        <dbReference type="ARBA" id="ARBA00022989"/>
    </source>
</evidence>
<keyword evidence="7 9" id="KW-1133">Transmembrane helix</keyword>
<gene>
    <name evidence="10" type="ORF">TRFO_14479</name>
</gene>
<evidence type="ECO:0000313" key="10">
    <source>
        <dbReference type="EMBL" id="OHT15117.1"/>
    </source>
</evidence>
<keyword evidence="5 9" id="KW-0812">Transmembrane</keyword>
<evidence type="ECO:0000256" key="4">
    <source>
        <dbReference type="ARBA" id="ARBA00022679"/>
    </source>
</evidence>
<evidence type="ECO:0000256" key="1">
    <source>
        <dbReference type="ARBA" id="ARBA00004389"/>
    </source>
</evidence>
<dbReference type="InterPro" id="IPR026051">
    <property type="entry name" value="ALG1-like"/>
</dbReference>
<evidence type="ECO:0000256" key="5">
    <source>
        <dbReference type="ARBA" id="ARBA00022692"/>
    </source>
</evidence>
<dbReference type="RefSeq" id="XP_068368253.1">
    <property type="nucleotide sequence ID" value="XM_068497842.1"/>
</dbReference>
<evidence type="ECO:0008006" key="12">
    <source>
        <dbReference type="Google" id="ProtNLM"/>
    </source>
</evidence>
<dbReference type="GO" id="GO:0000030">
    <property type="term" value="F:mannosyltransferase activity"/>
    <property type="evidence" value="ECO:0007669"/>
    <property type="project" value="InterPro"/>
</dbReference>
<dbReference type="PANTHER" id="PTHR13036:SF0">
    <property type="entry name" value="CHITOBIOSYLDIPHOSPHODOLICHOL BETA-MANNOSYLTRANSFERASE"/>
    <property type="match status" value="1"/>
</dbReference>
<dbReference type="VEuPathDB" id="TrichDB:TRFO_14479"/>
<evidence type="ECO:0000256" key="3">
    <source>
        <dbReference type="ARBA" id="ARBA00022676"/>
    </source>
</evidence>
<sequence length="405" mass="46532">MKSKKKELVSYNKSVMHDVVIISTNDLGRSFRLLFHAKNIASIPESHVYLIGPDFHSIPKEIENSPNITHKYLFPFRLRPDYFNLLFFPFRLFIILFQVMLLCFSLPSIDFVICSSECLLLDILCANVIRFFKKSKLILDVSPFKNMNSKSIIKSIKQRIDNSKPKNADICIAPTRSLQIILDLQKVKSYIVRDFPGHQFTPHPELKEEICMIFNVTIDYLLIALPLIDSHNHEHLKIITNITKYLDSNGIKSILVIFCQDHENTIMNQMKKNSFKNSNINQNENRKVPNVKYVPINSTEYPKILSSCDFGIILDGSSYGLDLTSTLLQMMACGVPPIVSLKGCVREIIFEGKTGFLFSNQDELFTILSKIIIKKEVDLSHISKKLTSESLFEDSIPWKDILNFE</sequence>
<evidence type="ECO:0000313" key="11">
    <source>
        <dbReference type="Proteomes" id="UP000179807"/>
    </source>
</evidence>
<dbReference type="EMBL" id="MLAK01000272">
    <property type="protein sequence ID" value="OHT15117.1"/>
    <property type="molecule type" value="Genomic_DNA"/>
</dbReference>
<accession>A0A1J4KZU5</accession>
<dbReference type="PANTHER" id="PTHR13036">
    <property type="entry name" value="BETA1,4 MANNOSYLTRANSFERASE"/>
    <property type="match status" value="1"/>
</dbReference>
<reference evidence="10" key="1">
    <citation type="submission" date="2016-10" db="EMBL/GenBank/DDBJ databases">
        <authorList>
            <person name="Benchimol M."/>
            <person name="Almeida L.G."/>
            <person name="Vasconcelos A.T."/>
            <person name="Perreira-Neves A."/>
            <person name="Rosa I.A."/>
            <person name="Tasca T."/>
            <person name="Bogo M.R."/>
            <person name="de Souza W."/>
        </authorList>
    </citation>
    <scope>NUCLEOTIDE SEQUENCE [LARGE SCALE GENOMIC DNA]</scope>
    <source>
        <strain evidence="10">K</strain>
    </source>
</reference>
<evidence type="ECO:0000256" key="8">
    <source>
        <dbReference type="ARBA" id="ARBA00023136"/>
    </source>
</evidence>
<keyword evidence="3" id="KW-0328">Glycosyltransferase</keyword>
<name>A0A1J4KZU5_9EUKA</name>
<evidence type="ECO:0000256" key="9">
    <source>
        <dbReference type="SAM" id="Phobius"/>
    </source>
</evidence>
<evidence type="ECO:0000256" key="6">
    <source>
        <dbReference type="ARBA" id="ARBA00022824"/>
    </source>
</evidence>
<comment type="caution">
    <text evidence="10">The sequence shown here is derived from an EMBL/GenBank/DDBJ whole genome shotgun (WGS) entry which is preliminary data.</text>
</comment>
<dbReference type="GO" id="GO:0005789">
    <property type="term" value="C:endoplasmic reticulum membrane"/>
    <property type="evidence" value="ECO:0007669"/>
    <property type="project" value="UniProtKB-SubCell"/>
</dbReference>
<dbReference type="SUPFAM" id="SSF53756">
    <property type="entry name" value="UDP-Glycosyltransferase/glycogen phosphorylase"/>
    <property type="match status" value="2"/>
</dbReference>
<organism evidence="10 11">
    <name type="scientific">Tritrichomonas foetus</name>
    <dbReference type="NCBI Taxonomy" id="1144522"/>
    <lineage>
        <taxon>Eukaryota</taxon>
        <taxon>Metamonada</taxon>
        <taxon>Parabasalia</taxon>
        <taxon>Tritrichomonadida</taxon>
        <taxon>Tritrichomonadidae</taxon>
        <taxon>Tritrichomonas</taxon>
    </lineage>
</organism>
<feature type="transmembrane region" description="Helical" evidence="9">
    <location>
        <begin position="82"/>
        <end position="102"/>
    </location>
</feature>
<comment type="pathway">
    <text evidence="2">Protein modification; protein glycosylation.</text>
</comment>
<dbReference type="Proteomes" id="UP000179807">
    <property type="component" value="Unassembled WGS sequence"/>
</dbReference>
<dbReference type="GeneID" id="94832546"/>
<keyword evidence="4" id="KW-0808">Transferase</keyword>
<evidence type="ECO:0000256" key="2">
    <source>
        <dbReference type="ARBA" id="ARBA00004922"/>
    </source>
</evidence>
<keyword evidence="6" id="KW-0256">Endoplasmic reticulum</keyword>
<keyword evidence="8 9" id="KW-0472">Membrane</keyword>
<keyword evidence="11" id="KW-1185">Reference proteome</keyword>
<protein>
    <recommendedName>
        <fullName evidence="12">Glycosyl transferase family 1 domain-containing protein</fullName>
    </recommendedName>
</protein>
<dbReference type="AlphaFoldDB" id="A0A1J4KZU5"/>
<comment type="subcellular location">
    <subcellularLocation>
        <location evidence="1">Endoplasmic reticulum membrane</location>
        <topology evidence="1">Single-pass membrane protein</topology>
    </subcellularLocation>
</comment>
<dbReference type="OrthoDB" id="10633874at2759"/>
<proteinExistence type="predicted"/>
<dbReference type="Gene3D" id="3.40.50.2000">
    <property type="entry name" value="Glycogen Phosphorylase B"/>
    <property type="match status" value="1"/>
</dbReference>